<name>A0ACC6Q6G4_9ACTN</name>
<organism evidence="1 2">
    <name type="scientific">Streptomyces achmelvichensis</name>
    <dbReference type="NCBI Taxonomy" id="3134111"/>
    <lineage>
        <taxon>Bacteria</taxon>
        <taxon>Bacillati</taxon>
        <taxon>Actinomycetota</taxon>
        <taxon>Actinomycetes</taxon>
        <taxon>Kitasatosporales</taxon>
        <taxon>Streptomycetaceae</taxon>
        <taxon>Streptomyces</taxon>
    </lineage>
</organism>
<keyword evidence="2" id="KW-1185">Reference proteome</keyword>
<reference evidence="1" key="1">
    <citation type="submission" date="2024-03" db="EMBL/GenBank/DDBJ databases">
        <title>Novel Streptomyces species of biotechnological and ecological value are a feature of Machair soil.</title>
        <authorList>
            <person name="Prole J.R."/>
            <person name="Goodfellow M."/>
            <person name="Allenby N."/>
            <person name="Ward A.C."/>
        </authorList>
    </citation>
    <scope>NUCLEOTIDE SEQUENCE</scope>
    <source>
        <strain evidence="1">MS2.AVA.5</strain>
    </source>
</reference>
<protein>
    <submittedName>
        <fullName evidence="1">Uncharacterized protein</fullName>
    </submittedName>
</protein>
<sequence length="164" mass="17023">MGASAEHSEDGSGGGCLACDLIAGTEPLPGGTISRTGHWTVEHCVGPLGLGTLVVKPLRHVVHVADLTAEESAELGPLLRRTSEAVTAVTSPEQVYVCLWSHAGGVPGHIHFVVQPARADDMARHDAYGPALQVAMFGAGRVPGEHDVADVCDRLRAALAEPAR</sequence>
<evidence type="ECO:0000313" key="2">
    <source>
        <dbReference type="Proteomes" id="UP001377168"/>
    </source>
</evidence>
<accession>A0ACC6Q6G4</accession>
<dbReference type="EMBL" id="JBBKAJ010000022">
    <property type="protein sequence ID" value="MEJ8639197.1"/>
    <property type="molecule type" value="Genomic_DNA"/>
</dbReference>
<evidence type="ECO:0000313" key="1">
    <source>
        <dbReference type="EMBL" id="MEJ8639197.1"/>
    </source>
</evidence>
<dbReference type="Proteomes" id="UP001377168">
    <property type="component" value="Unassembled WGS sequence"/>
</dbReference>
<gene>
    <name evidence="1" type="ORF">WKI67_38230</name>
</gene>
<comment type="caution">
    <text evidence="1">The sequence shown here is derived from an EMBL/GenBank/DDBJ whole genome shotgun (WGS) entry which is preliminary data.</text>
</comment>
<proteinExistence type="predicted"/>